<dbReference type="GO" id="GO:0005743">
    <property type="term" value="C:mitochondrial inner membrane"/>
    <property type="evidence" value="ECO:0007669"/>
    <property type="project" value="TreeGrafter"/>
</dbReference>
<proteinExistence type="predicted"/>
<dbReference type="Pfam" id="PF08695">
    <property type="entry name" value="Coa1"/>
    <property type="match status" value="1"/>
</dbReference>
<dbReference type="PANTHER" id="PTHR47148:SF1">
    <property type="entry name" value="CYTOCHROME C OXIDASE ASSEMBLY FACTOR 1 HOMOLOG"/>
    <property type="match status" value="1"/>
</dbReference>
<protein>
    <submittedName>
        <fullName evidence="2">Cytochrome c oxidase assembly factor 1 homolog</fullName>
    </submittedName>
</protein>
<reference evidence="2" key="1">
    <citation type="submission" date="2023-08" db="EMBL/GenBank/DDBJ databases">
        <authorList>
            <person name="Alioto T."/>
            <person name="Alioto T."/>
            <person name="Gomez Garrido J."/>
        </authorList>
    </citation>
    <scope>NUCLEOTIDE SEQUENCE</scope>
</reference>
<dbReference type="GO" id="GO:0033617">
    <property type="term" value="P:mitochondrial respiratory chain complex IV assembly"/>
    <property type="evidence" value="ECO:0007669"/>
    <property type="project" value="TreeGrafter"/>
</dbReference>
<dbReference type="Proteomes" id="UP001178508">
    <property type="component" value="Chromosome 3"/>
</dbReference>
<organism evidence="2 3">
    <name type="scientific">Xyrichtys novacula</name>
    <name type="common">Pearly razorfish</name>
    <name type="synonym">Hemipteronotus novacula</name>
    <dbReference type="NCBI Taxonomy" id="13765"/>
    <lineage>
        <taxon>Eukaryota</taxon>
        <taxon>Metazoa</taxon>
        <taxon>Chordata</taxon>
        <taxon>Craniata</taxon>
        <taxon>Vertebrata</taxon>
        <taxon>Euteleostomi</taxon>
        <taxon>Actinopterygii</taxon>
        <taxon>Neopterygii</taxon>
        <taxon>Teleostei</taxon>
        <taxon>Neoteleostei</taxon>
        <taxon>Acanthomorphata</taxon>
        <taxon>Eupercaria</taxon>
        <taxon>Labriformes</taxon>
        <taxon>Labridae</taxon>
        <taxon>Xyrichtys</taxon>
    </lineage>
</organism>
<evidence type="ECO:0000313" key="3">
    <source>
        <dbReference type="Proteomes" id="UP001178508"/>
    </source>
</evidence>
<feature type="signal peptide" evidence="1">
    <location>
        <begin position="1"/>
        <end position="19"/>
    </location>
</feature>
<dbReference type="InterPro" id="IPR014807">
    <property type="entry name" value="Coa1"/>
</dbReference>
<keyword evidence="1" id="KW-0732">Signal</keyword>
<name>A0AAV1EWR3_XYRNO</name>
<evidence type="ECO:0000313" key="2">
    <source>
        <dbReference type="EMBL" id="CAJ1053253.1"/>
    </source>
</evidence>
<dbReference type="EMBL" id="OY660866">
    <property type="protein sequence ID" value="CAJ1053253.1"/>
    <property type="molecule type" value="Genomic_DNA"/>
</dbReference>
<feature type="chain" id="PRO_5043863853" evidence="1">
    <location>
        <begin position="20"/>
        <end position="175"/>
    </location>
</feature>
<keyword evidence="3" id="KW-1185">Reference proteome</keyword>
<dbReference type="AlphaFoldDB" id="A0AAV1EWR3"/>
<gene>
    <name evidence="2" type="ORF">XNOV1_A018869</name>
</gene>
<dbReference type="PANTHER" id="PTHR47148">
    <property type="entry name" value="CYTOCHROME C OXIDASE ASSEMBLY FACTOR 1 HOMOLOG"/>
    <property type="match status" value="1"/>
</dbReference>
<evidence type="ECO:0000256" key="1">
    <source>
        <dbReference type="SAM" id="SignalP"/>
    </source>
</evidence>
<dbReference type="GO" id="GO:0032981">
    <property type="term" value="P:mitochondrial respiratory chain complex I assembly"/>
    <property type="evidence" value="ECO:0007669"/>
    <property type="project" value="TreeGrafter"/>
</dbReference>
<accession>A0AAV1EWR3</accession>
<sequence length="175" mass="19960">MHICLFNIFCFFLSQTLQSSLCRREIKMRVSTSHLQQLTIFTTVLTGGGIGTMYYLQQKKFSQSDYHQLALQKLEDCPVAMENLGAPPLKVHNIHLTDRYNRVDPYTAQIKIPVSGSKNGGYLFTTSIRDLDTNKWSLKLAVLRLREGQTINLLDPPLAQETTKDTLGLDTEHWN</sequence>